<comment type="similarity">
    <text evidence="2">Belongs to the glycosyl hydrolase 8 (cellulase D) family.</text>
</comment>
<dbReference type="InterPro" id="IPR012341">
    <property type="entry name" value="6hp_glycosidase-like_sf"/>
</dbReference>
<dbReference type="Pfam" id="PF01270">
    <property type="entry name" value="Glyco_hydro_8"/>
    <property type="match status" value="2"/>
</dbReference>
<protein>
    <recommendedName>
        <fullName evidence="3">cellulase</fullName>
        <ecNumber evidence="3">3.2.1.4</ecNumber>
    </recommendedName>
</protein>
<dbReference type="InterPro" id="IPR002037">
    <property type="entry name" value="Glyco_hydro_8"/>
</dbReference>
<dbReference type="Proteomes" id="UP000443353">
    <property type="component" value="Unassembled WGS sequence"/>
</dbReference>
<evidence type="ECO:0000313" key="10">
    <source>
        <dbReference type="EMBL" id="MVW61989.1"/>
    </source>
</evidence>
<keyword evidence="9" id="KW-0732">Signal</keyword>
<evidence type="ECO:0000256" key="9">
    <source>
        <dbReference type="SAM" id="SignalP"/>
    </source>
</evidence>
<keyword evidence="11" id="KW-1185">Reference proteome</keyword>
<dbReference type="AlphaFoldDB" id="A0A7X3G1M6"/>
<gene>
    <name evidence="10" type="ORF">GPY61_18820</name>
</gene>
<dbReference type="Gene3D" id="1.50.10.10">
    <property type="match status" value="1"/>
</dbReference>
<evidence type="ECO:0000256" key="2">
    <source>
        <dbReference type="ARBA" id="ARBA00009209"/>
    </source>
</evidence>
<feature type="region of interest" description="Disordered" evidence="8">
    <location>
        <begin position="232"/>
        <end position="265"/>
    </location>
</feature>
<dbReference type="SUPFAM" id="SSF48208">
    <property type="entry name" value="Six-hairpin glycosidases"/>
    <property type="match status" value="1"/>
</dbReference>
<keyword evidence="4 10" id="KW-0378">Hydrolase</keyword>
<accession>A0A7X3G1M6</accession>
<keyword evidence="7" id="KW-0624">Polysaccharide degradation</keyword>
<dbReference type="RefSeq" id="WP_160409704.1">
    <property type="nucleotide sequence ID" value="NZ_WSES01000005.1"/>
</dbReference>
<feature type="signal peptide" evidence="9">
    <location>
        <begin position="1"/>
        <end position="24"/>
    </location>
</feature>
<comment type="caution">
    <text evidence="10">The sequence shown here is derived from an EMBL/GenBank/DDBJ whole genome shotgun (WGS) entry which is preliminary data.</text>
</comment>
<keyword evidence="5" id="KW-0136">Cellulose degradation</keyword>
<evidence type="ECO:0000256" key="3">
    <source>
        <dbReference type="ARBA" id="ARBA00012601"/>
    </source>
</evidence>
<evidence type="ECO:0000256" key="4">
    <source>
        <dbReference type="ARBA" id="ARBA00022801"/>
    </source>
</evidence>
<keyword evidence="7" id="KW-0119">Carbohydrate metabolism</keyword>
<sequence length="484" mass="53884">MSRAPTLLCGVTAIILAWAGAAHAQVSSTHQAATTTTAATDDGAGAYRTQRYRNLFVERLGRSPQETHAKIEQAFQRLFHGDGQEERVYFETGANANGTLAYITDWANNDARTEGMSYGMMIAVQLGKKREFDALWNWSKTTMLTTDPANPSRGYFAWSMGTDGTPRATGAAPDGEEYYAMALYFAARRWGNGKGIYDYQKEADTILRGMRHHPVVTATPPFRIHPGDQPFVEPATPWPSPNNRHAQEQAQKAGKPWPPQRPHRAPRAVTVGPMVDEAHAMVRFVPETFIPGTDPSYHLPAFYELWARWGPREDRAFWARAASVSRDFFVKTADPGTGLGPDRADFDGTPLKNWDGSPGSFSYDSWRTISNWSVDSSWWNKDPRQQALSDRVQRFLSSQGIDRFADRYTLDGKPQSDRHSTGMLAAAAVGSLAATPGQVSDDFLRALWDTPVPSGEQRYFDGMLYLMSMMHVGGEFRVIDANNK</sequence>
<proteinExistence type="inferred from homology"/>
<comment type="catalytic activity">
    <reaction evidence="1">
        <text>Endohydrolysis of (1-&gt;4)-beta-D-glucosidic linkages in cellulose, lichenin and cereal beta-D-glucans.</text>
        <dbReference type="EC" id="3.2.1.4"/>
    </reaction>
</comment>
<evidence type="ECO:0000256" key="5">
    <source>
        <dbReference type="ARBA" id="ARBA00023001"/>
    </source>
</evidence>
<evidence type="ECO:0000256" key="6">
    <source>
        <dbReference type="ARBA" id="ARBA00023295"/>
    </source>
</evidence>
<feature type="chain" id="PRO_5031379285" description="cellulase" evidence="9">
    <location>
        <begin position="25"/>
        <end position="484"/>
    </location>
</feature>
<reference evidence="10 11" key="1">
    <citation type="submission" date="2019-12" db="EMBL/GenBank/DDBJ databases">
        <authorList>
            <person name="Li C."/>
            <person name="Zhao J."/>
        </authorList>
    </citation>
    <scope>NUCLEOTIDE SEQUENCE [LARGE SCALE GENOMIC DNA]</scope>
    <source>
        <strain evidence="10 11">NEAU-DD11</strain>
    </source>
</reference>
<dbReference type="InterPro" id="IPR008928">
    <property type="entry name" value="6-hairpin_glycosidase_sf"/>
</dbReference>
<evidence type="ECO:0000256" key="1">
    <source>
        <dbReference type="ARBA" id="ARBA00000966"/>
    </source>
</evidence>
<organism evidence="10 11">
    <name type="scientific">Massilia cellulosiltytica</name>
    <dbReference type="NCBI Taxonomy" id="2683234"/>
    <lineage>
        <taxon>Bacteria</taxon>
        <taxon>Pseudomonadati</taxon>
        <taxon>Pseudomonadota</taxon>
        <taxon>Betaproteobacteria</taxon>
        <taxon>Burkholderiales</taxon>
        <taxon>Oxalobacteraceae</taxon>
        <taxon>Telluria group</taxon>
        <taxon>Massilia</taxon>
    </lineage>
</organism>
<dbReference type="EMBL" id="WSES01000005">
    <property type="protein sequence ID" value="MVW61989.1"/>
    <property type="molecule type" value="Genomic_DNA"/>
</dbReference>
<dbReference type="GO" id="GO:0030245">
    <property type="term" value="P:cellulose catabolic process"/>
    <property type="evidence" value="ECO:0007669"/>
    <property type="project" value="UniProtKB-KW"/>
</dbReference>
<dbReference type="EC" id="3.2.1.4" evidence="3"/>
<evidence type="ECO:0000256" key="8">
    <source>
        <dbReference type="SAM" id="MobiDB-lite"/>
    </source>
</evidence>
<dbReference type="GO" id="GO:0008810">
    <property type="term" value="F:cellulase activity"/>
    <property type="evidence" value="ECO:0007669"/>
    <property type="project" value="UniProtKB-EC"/>
</dbReference>
<name>A0A7X3G1M6_9BURK</name>
<keyword evidence="6" id="KW-0326">Glycosidase</keyword>
<dbReference type="PRINTS" id="PR00735">
    <property type="entry name" value="GLHYDRLASE8"/>
</dbReference>
<feature type="compositionally biased region" description="Polar residues" evidence="8">
    <location>
        <begin position="241"/>
        <end position="250"/>
    </location>
</feature>
<evidence type="ECO:0000313" key="11">
    <source>
        <dbReference type="Proteomes" id="UP000443353"/>
    </source>
</evidence>
<evidence type="ECO:0000256" key="7">
    <source>
        <dbReference type="ARBA" id="ARBA00023326"/>
    </source>
</evidence>